<sequence length="116" mass="13240">MRVMWLVFERLPHPEAVCYAAGEADVRLAEVLLKQPRIERLRYAEQLRNFLREQEGLSPFARPGVACREGDGLYRVISWRFAKWLANVLPAEGTQLEGVRGRIGDWLGGSREMLGS</sequence>
<reference evidence="1 2" key="1">
    <citation type="submission" date="2019-02" db="EMBL/GenBank/DDBJ databases">
        <title>Deep-cultivation of Planctomycetes and their phenomic and genomic characterization uncovers novel biology.</title>
        <authorList>
            <person name="Wiegand S."/>
            <person name="Jogler M."/>
            <person name="Boedeker C."/>
            <person name="Pinto D."/>
            <person name="Vollmers J."/>
            <person name="Rivas-Marin E."/>
            <person name="Kohn T."/>
            <person name="Peeters S.H."/>
            <person name="Heuer A."/>
            <person name="Rast P."/>
            <person name="Oberbeckmann S."/>
            <person name="Bunk B."/>
            <person name="Jeske O."/>
            <person name="Meyerdierks A."/>
            <person name="Storesund J.E."/>
            <person name="Kallscheuer N."/>
            <person name="Luecker S."/>
            <person name="Lage O.M."/>
            <person name="Pohl T."/>
            <person name="Merkel B.J."/>
            <person name="Hornburger P."/>
            <person name="Mueller R.-W."/>
            <person name="Bruemmer F."/>
            <person name="Labrenz M."/>
            <person name="Spormann A.M."/>
            <person name="Op den Camp H."/>
            <person name="Overmann J."/>
            <person name="Amann R."/>
            <person name="Jetten M.S.M."/>
            <person name="Mascher T."/>
            <person name="Medema M.H."/>
            <person name="Devos D.P."/>
            <person name="Kaster A.-K."/>
            <person name="Ovreas L."/>
            <person name="Rohde M."/>
            <person name="Galperin M.Y."/>
            <person name="Jogler C."/>
        </authorList>
    </citation>
    <scope>NUCLEOTIDE SEQUENCE [LARGE SCALE GENOMIC DNA]</scope>
    <source>
        <strain evidence="1 2">Mal52</strain>
    </source>
</reference>
<keyword evidence="2" id="KW-1185">Reference proteome</keyword>
<protein>
    <submittedName>
        <fullName evidence="1">Uncharacterized protein</fullName>
    </submittedName>
</protein>
<name>A0A517ZJN2_9PLAN</name>
<accession>A0A517ZJN2</accession>
<dbReference type="EMBL" id="CP036276">
    <property type="protein sequence ID" value="QDU42696.1"/>
    <property type="molecule type" value="Genomic_DNA"/>
</dbReference>
<proteinExistence type="predicted"/>
<dbReference type="AlphaFoldDB" id="A0A517ZJN2"/>
<gene>
    <name evidence="1" type="ORF">Mal52_11630</name>
</gene>
<evidence type="ECO:0000313" key="2">
    <source>
        <dbReference type="Proteomes" id="UP000319383"/>
    </source>
</evidence>
<evidence type="ECO:0000313" key="1">
    <source>
        <dbReference type="EMBL" id="QDU42696.1"/>
    </source>
</evidence>
<dbReference type="KEGG" id="sdyn:Mal52_11630"/>
<dbReference type="Proteomes" id="UP000319383">
    <property type="component" value="Chromosome"/>
</dbReference>
<organism evidence="1 2">
    <name type="scientific">Symmachiella dynata</name>
    <dbReference type="NCBI Taxonomy" id="2527995"/>
    <lineage>
        <taxon>Bacteria</taxon>
        <taxon>Pseudomonadati</taxon>
        <taxon>Planctomycetota</taxon>
        <taxon>Planctomycetia</taxon>
        <taxon>Planctomycetales</taxon>
        <taxon>Planctomycetaceae</taxon>
        <taxon>Symmachiella</taxon>
    </lineage>
</organism>